<dbReference type="EMBL" id="UZAM01017019">
    <property type="protein sequence ID" value="VDP45615.1"/>
    <property type="molecule type" value="Genomic_DNA"/>
</dbReference>
<keyword evidence="1" id="KW-0479">Metal-binding</keyword>
<dbReference type="PANTHER" id="PTHR22573:SF2">
    <property type="entry name" value="PHOSPHOGLUCOMUTASE"/>
    <property type="match status" value="1"/>
</dbReference>
<evidence type="ECO:0000313" key="4">
    <source>
        <dbReference type="EMBL" id="VDP45615.1"/>
    </source>
</evidence>
<evidence type="ECO:0000256" key="3">
    <source>
        <dbReference type="ARBA" id="ARBA00023235"/>
    </source>
</evidence>
<proteinExistence type="predicted"/>
<keyword evidence="2" id="KW-0460">Magnesium</keyword>
<dbReference type="OrthoDB" id="2291at2759"/>
<organism evidence="6">
    <name type="scientific">Soboliphyme baturini</name>
    <dbReference type="NCBI Taxonomy" id="241478"/>
    <lineage>
        <taxon>Eukaryota</taxon>
        <taxon>Metazoa</taxon>
        <taxon>Ecdysozoa</taxon>
        <taxon>Nematoda</taxon>
        <taxon>Enoplea</taxon>
        <taxon>Dorylaimia</taxon>
        <taxon>Dioctophymatida</taxon>
        <taxon>Dioctophymatoidea</taxon>
        <taxon>Soboliphymatidae</taxon>
        <taxon>Soboliphyme</taxon>
    </lineage>
</organism>
<evidence type="ECO:0000313" key="5">
    <source>
        <dbReference type="Proteomes" id="UP000270296"/>
    </source>
</evidence>
<dbReference type="InterPro" id="IPR045244">
    <property type="entry name" value="PGM"/>
</dbReference>
<dbReference type="Proteomes" id="UP000270296">
    <property type="component" value="Unassembled WGS sequence"/>
</dbReference>
<sequence length="122" mass="13565">MMDDMMSRISKGELQGQSFEENGKVLKIAYADSFTYKDPIDSSVSANQGIRLIFDDCSRIVFRLSGTGSSGATIRMYIDSYEGDIARHAISAQELLQPLIRIALRISKLQENTGRDKPTVIT</sequence>
<dbReference type="InterPro" id="IPR036900">
    <property type="entry name" value="A-D-PHexomutase_C_sf"/>
</dbReference>
<keyword evidence="5" id="KW-1185">Reference proteome</keyword>
<evidence type="ECO:0000256" key="2">
    <source>
        <dbReference type="ARBA" id="ARBA00022842"/>
    </source>
</evidence>
<reference evidence="4 5" key="2">
    <citation type="submission" date="2018-11" db="EMBL/GenBank/DDBJ databases">
        <authorList>
            <consortium name="Pathogen Informatics"/>
        </authorList>
    </citation>
    <scope>NUCLEOTIDE SEQUENCE [LARGE SCALE GENOMIC DNA]</scope>
</reference>
<dbReference type="GO" id="GO:0004614">
    <property type="term" value="F:phosphoglucomutase activity"/>
    <property type="evidence" value="ECO:0007669"/>
    <property type="project" value="InterPro"/>
</dbReference>
<dbReference type="GO" id="GO:0005975">
    <property type="term" value="P:carbohydrate metabolic process"/>
    <property type="evidence" value="ECO:0007669"/>
    <property type="project" value="InterPro"/>
</dbReference>
<dbReference type="PANTHER" id="PTHR22573">
    <property type="entry name" value="PHOSPHOHEXOMUTASE FAMILY MEMBER"/>
    <property type="match status" value="1"/>
</dbReference>
<dbReference type="AlphaFoldDB" id="A0A183J8B9"/>
<dbReference type="WBParaSite" id="SBAD_0001252201-mRNA-1">
    <property type="protein sequence ID" value="SBAD_0001252201-mRNA-1"/>
    <property type="gene ID" value="SBAD_0001252201"/>
</dbReference>
<dbReference type="SUPFAM" id="SSF55957">
    <property type="entry name" value="Phosphoglucomutase, C-terminal domain"/>
    <property type="match status" value="1"/>
</dbReference>
<dbReference type="FunFam" id="3.30.310.50:FF:000002">
    <property type="entry name" value="Phosphoglucomutase 5"/>
    <property type="match status" value="1"/>
</dbReference>
<keyword evidence="3" id="KW-0413">Isomerase</keyword>
<accession>A0A183J8B9</accession>
<dbReference type="Pfam" id="PF24947">
    <property type="entry name" value="PGM1_C_vert_fung"/>
    <property type="match status" value="1"/>
</dbReference>
<evidence type="ECO:0000313" key="6">
    <source>
        <dbReference type="WBParaSite" id="SBAD_0001252201-mRNA-1"/>
    </source>
</evidence>
<dbReference type="Gene3D" id="3.30.310.50">
    <property type="entry name" value="Alpha-D-phosphohexomutase, C-terminal domain"/>
    <property type="match status" value="1"/>
</dbReference>
<dbReference type="GO" id="GO:0005829">
    <property type="term" value="C:cytosol"/>
    <property type="evidence" value="ECO:0007669"/>
    <property type="project" value="TreeGrafter"/>
</dbReference>
<name>A0A183J8B9_9BILA</name>
<evidence type="ECO:0000256" key="1">
    <source>
        <dbReference type="ARBA" id="ARBA00022723"/>
    </source>
</evidence>
<reference evidence="6" key="1">
    <citation type="submission" date="2016-06" db="UniProtKB">
        <authorList>
            <consortium name="WormBaseParasite"/>
        </authorList>
    </citation>
    <scope>IDENTIFICATION</scope>
</reference>
<gene>
    <name evidence="4" type="ORF">SBAD_LOCUS12117</name>
</gene>
<dbReference type="GO" id="GO:0046872">
    <property type="term" value="F:metal ion binding"/>
    <property type="evidence" value="ECO:0007669"/>
    <property type="project" value="UniProtKB-KW"/>
</dbReference>
<protein>
    <submittedName>
        <fullName evidence="6">PGM_PMM_IV domain-containing protein</fullName>
    </submittedName>
</protein>